<organism evidence="3 4">
    <name type="scientific">Saccharolobus shibatae (strain ATCC 51178 / DSM 5389 / JCM 8931 / NBRC 15437 / B12)</name>
    <name type="common">Sulfolobus shibatae</name>
    <dbReference type="NCBI Taxonomy" id="523848"/>
    <lineage>
        <taxon>Archaea</taxon>
        <taxon>Thermoproteota</taxon>
        <taxon>Thermoprotei</taxon>
        <taxon>Sulfolobales</taxon>
        <taxon>Sulfolobaceae</taxon>
        <taxon>Saccharolobus</taxon>
    </lineage>
</organism>
<protein>
    <submittedName>
        <fullName evidence="3">Uncharacterized protein</fullName>
    </submittedName>
</protein>
<evidence type="ECO:0000313" key="4">
    <source>
        <dbReference type="Proteomes" id="UP000694018"/>
    </source>
</evidence>
<dbReference type="Proteomes" id="UP000694018">
    <property type="component" value="Plasmid pB12E5"/>
</dbReference>
<sequence>MKRALRLTHFDKNKKVKVLELGFDDAAINDKGYSEEGSLLISIQSENSKAFFQLSAAEASLLKDRLDFVIALLSKQYIDTEERAAKNRSKQSKEKMDEIDEEIEGEEE</sequence>
<evidence type="ECO:0000313" key="2">
    <source>
        <dbReference type="EMBL" id="QXJ27099.1"/>
    </source>
</evidence>
<evidence type="ECO:0000256" key="1">
    <source>
        <dbReference type="SAM" id="MobiDB-lite"/>
    </source>
</evidence>
<dbReference type="EMBL" id="CP077716">
    <property type="protein sequence ID" value="QXJ27099.1"/>
    <property type="molecule type" value="Genomic_DNA"/>
</dbReference>
<feature type="compositionally biased region" description="Acidic residues" evidence="1">
    <location>
        <begin position="97"/>
        <end position="108"/>
    </location>
</feature>
<feature type="compositionally biased region" description="Basic and acidic residues" evidence="1">
    <location>
        <begin position="82"/>
        <end position="96"/>
    </location>
</feature>
<name>A0A8F5BRA5_SACSH</name>
<dbReference type="GeneID" id="65564355"/>
<dbReference type="Proteomes" id="UP000694018">
    <property type="component" value="Chromosome"/>
</dbReference>
<dbReference type="KEGG" id="sshi:J5U23_02881"/>
<dbReference type="RefSeq" id="WP_218265754.1">
    <property type="nucleotide sequence ID" value="NZ_CP077716.1"/>
</dbReference>
<gene>
    <name evidence="3" type="ORF">J5U23_02881</name>
    <name evidence="2" type="ORF">J5U23_p2881</name>
</gene>
<geneLocation type="plasmid" evidence="2 4">
    <name>pB12E5</name>
</geneLocation>
<dbReference type="AlphaFoldDB" id="A0A8F5BRA5"/>
<keyword evidence="2" id="KW-0614">Plasmid</keyword>
<feature type="region of interest" description="Disordered" evidence="1">
    <location>
        <begin position="82"/>
        <end position="108"/>
    </location>
</feature>
<dbReference type="OrthoDB" id="43553at2157"/>
<proteinExistence type="predicted"/>
<evidence type="ECO:0000313" key="3">
    <source>
        <dbReference type="EMBL" id="QXJ29992.1"/>
    </source>
</evidence>
<dbReference type="KEGG" id="sshi:J5U23_p2881"/>
<dbReference type="EMBL" id="CP077717">
    <property type="protein sequence ID" value="QXJ29992.1"/>
    <property type="molecule type" value="Genomic_DNA"/>
</dbReference>
<reference evidence="3" key="1">
    <citation type="journal article" date="2021" name="Environ. Microbiol.">
        <title>New insights into the diversity and evolution of the archaeal mobilome from three complete genomes of Saccharolobus shibatae.</title>
        <authorList>
            <person name="Medvedeva S."/>
            <person name="Brandt D."/>
            <person name="Cvirkaite-Krupovic V."/>
            <person name="Liu Y."/>
            <person name="Severinov K."/>
            <person name="Ishino S."/>
            <person name="Ishino Y."/>
            <person name="Prangishvili D."/>
            <person name="Kalinowski J."/>
            <person name="Krupovic M."/>
        </authorList>
    </citation>
    <scope>NUCLEOTIDE SEQUENCE</scope>
    <source>
        <strain evidence="3">B12</strain>
        <plasmid evidence="2">pB12E5</plasmid>
    </source>
</reference>
<accession>A0A8F5BRA5</accession>